<evidence type="ECO:0000313" key="1">
    <source>
        <dbReference type="EMBL" id="TBU04659.1"/>
    </source>
</evidence>
<protein>
    <submittedName>
        <fullName evidence="1">Uncharacterized protein</fullName>
    </submittedName>
</protein>
<reference evidence="1 2" key="1">
    <citation type="submission" date="2017-12" db="EMBL/GenBank/DDBJ databases">
        <authorList>
            <person name="Pombert J.-F."/>
            <person name="Haag K.L."/>
            <person name="Ebert D."/>
        </authorList>
    </citation>
    <scope>NUCLEOTIDE SEQUENCE [LARGE SCALE GENOMIC DNA]</scope>
    <source>
        <strain evidence="1">FI-OER-3-3</strain>
    </source>
</reference>
<proteinExistence type="predicted"/>
<dbReference type="VEuPathDB" id="MicrosporidiaDB:CWI37_0105p0050"/>
<organism evidence="1 2">
    <name type="scientific">Hamiltosporidium tvaerminnensis</name>
    <dbReference type="NCBI Taxonomy" id="1176355"/>
    <lineage>
        <taxon>Eukaryota</taxon>
        <taxon>Fungi</taxon>
        <taxon>Fungi incertae sedis</taxon>
        <taxon>Microsporidia</taxon>
        <taxon>Dubosqiidae</taxon>
        <taxon>Hamiltosporidium</taxon>
    </lineage>
</organism>
<gene>
    <name evidence="1" type="ORF">CWI37_0105p0050</name>
</gene>
<accession>A0A4Q9LA64</accession>
<sequence>MDLDIYFPNLNEMIFSDMKINRLNVNFILLSKLKSLCFERCEIKNLNWDQNFNYENFDHDLSFLIFLFKFSCLEYISIKDLKFDNPWTAINHKINSFETLEYVHIDNSGSSIFALFLKNLSCSTALTVLKVSVCGDTISNFLELSNSNITKTVEEIK</sequence>
<dbReference type="EMBL" id="PITJ01000105">
    <property type="protein sequence ID" value="TBU04659.1"/>
    <property type="molecule type" value="Genomic_DNA"/>
</dbReference>
<evidence type="ECO:0000313" key="2">
    <source>
        <dbReference type="Proteomes" id="UP000292362"/>
    </source>
</evidence>
<comment type="caution">
    <text evidence="1">The sequence shown here is derived from an EMBL/GenBank/DDBJ whole genome shotgun (WGS) entry which is preliminary data.</text>
</comment>
<name>A0A4Q9LA64_9MICR</name>
<dbReference type="Proteomes" id="UP000292362">
    <property type="component" value="Unassembled WGS sequence"/>
</dbReference>
<dbReference type="AlphaFoldDB" id="A0A4Q9LA64"/>